<evidence type="ECO:0000256" key="5">
    <source>
        <dbReference type="PIRNR" id="PIRNR025007"/>
    </source>
</evidence>
<dbReference type="Gene3D" id="1.10.357.30">
    <property type="entry name" value="Exocyst complex subunit Sec15 C-terminal domain, N-terminal subdomain"/>
    <property type="match status" value="1"/>
</dbReference>
<feature type="domain" description="Exocyst complex subunit EXOC6/Sec15 C-terminal" evidence="7">
    <location>
        <begin position="406"/>
        <end position="756"/>
    </location>
</feature>
<dbReference type="Pfam" id="PF04091">
    <property type="entry name" value="Sec15_C"/>
    <property type="match status" value="1"/>
</dbReference>
<keyword evidence="4 6" id="KW-0175">Coiled coil</keyword>
<dbReference type="PANTHER" id="PTHR12702:SF0">
    <property type="entry name" value="EXOCYST COMPLEX COMPONENT 6"/>
    <property type="match status" value="1"/>
</dbReference>
<dbReference type="InterPro" id="IPR046361">
    <property type="entry name" value="EXOC6/Sec15_C"/>
</dbReference>
<feature type="coiled-coil region" evidence="6">
    <location>
        <begin position="51"/>
        <end position="103"/>
    </location>
</feature>
<dbReference type="PANTHER" id="PTHR12702">
    <property type="entry name" value="SEC15"/>
    <property type="match status" value="1"/>
</dbReference>
<dbReference type="InterPro" id="IPR007225">
    <property type="entry name" value="EXOC6/Sec15"/>
</dbReference>
<accession>A0ABP1PW35</accession>
<dbReference type="EMBL" id="CAXLJM020000013">
    <property type="protein sequence ID" value="CAL8077571.1"/>
    <property type="molecule type" value="Genomic_DNA"/>
</dbReference>
<organism evidence="9 10">
    <name type="scientific">Orchesella dallaii</name>
    <dbReference type="NCBI Taxonomy" id="48710"/>
    <lineage>
        <taxon>Eukaryota</taxon>
        <taxon>Metazoa</taxon>
        <taxon>Ecdysozoa</taxon>
        <taxon>Arthropoda</taxon>
        <taxon>Hexapoda</taxon>
        <taxon>Collembola</taxon>
        <taxon>Entomobryomorpha</taxon>
        <taxon>Entomobryoidea</taxon>
        <taxon>Orchesellidae</taxon>
        <taxon>Orchesellinae</taxon>
        <taxon>Orchesella</taxon>
    </lineage>
</organism>
<protein>
    <recommendedName>
        <fullName evidence="5">Exocyst complex component</fullName>
    </recommendedName>
</protein>
<dbReference type="Gene3D" id="1.20.58.670">
    <property type="entry name" value="Dsl1p vesicle tethering complex, Tip20p subunit, domain D"/>
    <property type="match status" value="1"/>
</dbReference>
<name>A0ABP1PW35_9HEXA</name>
<comment type="similarity">
    <text evidence="1 5">Belongs to the SEC15 family.</text>
</comment>
<dbReference type="InterPro" id="IPR042045">
    <property type="entry name" value="EXOC6/Sec15_C_dom1"/>
</dbReference>
<evidence type="ECO:0000313" key="9">
    <source>
        <dbReference type="EMBL" id="CAL8077571.1"/>
    </source>
</evidence>
<evidence type="ECO:0000256" key="1">
    <source>
        <dbReference type="ARBA" id="ARBA00007944"/>
    </source>
</evidence>
<comment type="function">
    <text evidence="5">Component of the exocyst complex involved in the docking of exocytic vesicles with fusion sites on the plasma membrane.</text>
</comment>
<evidence type="ECO:0000256" key="2">
    <source>
        <dbReference type="ARBA" id="ARBA00022448"/>
    </source>
</evidence>
<evidence type="ECO:0000259" key="7">
    <source>
        <dbReference type="Pfam" id="PF04091"/>
    </source>
</evidence>
<keyword evidence="10" id="KW-1185">Reference proteome</keyword>
<dbReference type="InterPro" id="IPR042044">
    <property type="entry name" value="EXOC6PINT-1/Sec15/Tip20_C_dom2"/>
</dbReference>
<dbReference type="Proteomes" id="UP001642540">
    <property type="component" value="Unassembled WGS sequence"/>
</dbReference>
<evidence type="ECO:0000256" key="6">
    <source>
        <dbReference type="SAM" id="Coils"/>
    </source>
</evidence>
<gene>
    <name evidence="9" type="ORF">ODALV1_LOCUS3847</name>
</gene>
<evidence type="ECO:0000256" key="4">
    <source>
        <dbReference type="ARBA" id="ARBA00023054"/>
    </source>
</evidence>
<keyword evidence="3 5" id="KW-0268">Exocytosis</keyword>
<reference evidence="9 10" key="1">
    <citation type="submission" date="2024-08" db="EMBL/GenBank/DDBJ databases">
        <authorList>
            <person name="Cucini C."/>
            <person name="Frati F."/>
        </authorList>
    </citation>
    <scope>NUCLEOTIDE SEQUENCE [LARGE SCALE GENOMIC DNA]</scope>
</reference>
<sequence>MSDLLRSKMGTNAGSEWQNFEQLAQDIEALDTYWGPTFRSIIEDGRDQKFLEHLEQRIRGHDRDIEKLCNAHYQGFIDSILELQNVRSEAQDLKGRISSMDKEMSVEIANVLQRGEDVAKARRIESNIVSTIEQLEICLPVFKMYQKLKEQLTQKRYYPALKSLEQLEHTYLPQVSRYRFANYFRENIPKFRQQIQDSSMSELKDFLENVRKHSSRIGEVAMRHTLEQLDLDHSAPGKRRKNVITIAPPNPFSDDVANDSSTLDEEEGLSAQDLVDFSPLYRCLHIFTVLGDKQTFENYYRKQRREQSSLVLQPISNMYESLQGYRDYFHAIVGFFVIENHLLYTTNGLVSQTILEEMWSNSVPVVASALRTNVSYCTDAELILHIKNEITLFCNSLASYGYNISQLYVTLQEIREHYTDVLMQKCVHAFREIFDEDTYHPLQVSNEEEYLDIIETFPYRDSALEDSMYPRKFPFSSMVPKVYQQVKDFVHASLKYTEELNLSQTEVDDMMRKSTNLLLTRTLSGCLTTLIQKQSVGLLQLIQITINTNYLEHTNTYLEDFISSITGGSVKDISHKAELQGKSMFKDARAEAEEQIYERLKAKIDETFDLAYYDWTLNEPQGRASDYIIDLVGFLQSIFLAFTNLPIKVARTACVAACQHINKKLLNIMLEDEVKQISLGALKQLNLDLIQCEQFAQSEPVKGLDAALLLECFADVRQLLDLFDQYDFSAYFHDFGEKTSKYPRVTPQSAIKLLEKIREADRDKKKILSVLKKDERDKKKLHETILKQLRELPQTSQ</sequence>
<keyword evidence="2 5" id="KW-0813">Transport</keyword>
<evidence type="ECO:0000259" key="8">
    <source>
        <dbReference type="Pfam" id="PF20651"/>
    </source>
</evidence>
<dbReference type="Pfam" id="PF20651">
    <property type="entry name" value="EXOC6_Sec15_N"/>
    <property type="match status" value="1"/>
</dbReference>
<evidence type="ECO:0000256" key="3">
    <source>
        <dbReference type="ARBA" id="ARBA00022483"/>
    </source>
</evidence>
<dbReference type="InterPro" id="IPR048359">
    <property type="entry name" value="EXOC6_Sec15_N"/>
</dbReference>
<comment type="caution">
    <text evidence="9">The sequence shown here is derived from an EMBL/GenBank/DDBJ whole genome shotgun (WGS) entry which is preliminary data.</text>
</comment>
<proteinExistence type="inferred from homology"/>
<evidence type="ECO:0000313" key="10">
    <source>
        <dbReference type="Proteomes" id="UP001642540"/>
    </source>
</evidence>
<feature type="domain" description="Exocyst complex component EXOC6/Sec15 N-terminal" evidence="8">
    <location>
        <begin position="53"/>
        <end position="222"/>
    </location>
</feature>
<dbReference type="PIRSF" id="PIRSF025007">
    <property type="entry name" value="Sec15"/>
    <property type="match status" value="1"/>
</dbReference>